<dbReference type="Proteomes" id="UP000005426">
    <property type="component" value="Unassembled WGS sequence"/>
</dbReference>
<dbReference type="EMBL" id="ABDG02000027">
    <property type="protein sequence ID" value="EHK42052.1"/>
    <property type="molecule type" value="Genomic_DNA"/>
</dbReference>
<keyword evidence="3" id="KW-1185">Reference proteome</keyword>
<sequence length="379" mass="43250">MQKQYFELDPHGDVLLTLRRPDHLDFARSARRAERDILVATPEVDSNVHESVQSGKPTASMDDPNASDNVKKVQFLLSSRHLSLASPVFDAMLSGCWKESTVLDERPRKIARRENRDTSDSELQVRHEISATEWNTEALLLLMNIIHGRHRKLPDDLHPETLAHFGILVDYYKCHEITEIFARRWIHKNKFYLPTTYSSFTTLWIFISWVFSDAAIFEEMTEQGIKESQGPVNAMFLPLPPAVSDAIEEKRASSLQRIIRHVDKIREALIKGEVHRSCGDGCSTMLLGTLIKAMHEHGISESQLLNSRPCPSLMQIKQTLLGFRTPTWYNPSDYRQRSAGHSCSVKSLLEPGIDGILKNLKGLKLNDYRVQQEDEVPKV</sequence>
<evidence type="ECO:0000313" key="2">
    <source>
        <dbReference type="EMBL" id="EHK42052.1"/>
    </source>
</evidence>
<protein>
    <recommendedName>
        <fullName evidence="4">BTB domain-containing protein</fullName>
    </recommendedName>
</protein>
<evidence type="ECO:0008006" key="4">
    <source>
        <dbReference type="Google" id="ProtNLM"/>
    </source>
</evidence>
<dbReference type="OMA" id="AVMVDYY"/>
<proteinExistence type="predicted"/>
<reference evidence="2 3" key="1">
    <citation type="journal article" date="2011" name="Genome Biol.">
        <title>Comparative genome sequence analysis underscores mycoparasitism as the ancestral life style of Trichoderma.</title>
        <authorList>
            <person name="Kubicek C.P."/>
            <person name="Herrera-Estrella A."/>
            <person name="Seidl-Seiboth V."/>
            <person name="Martinez D.A."/>
            <person name="Druzhinina I.S."/>
            <person name="Thon M."/>
            <person name="Zeilinger S."/>
            <person name="Casas-Flores S."/>
            <person name="Horwitz B.A."/>
            <person name="Mukherjee P.K."/>
            <person name="Mukherjee M."/>
            <person name="Kredics L."/>
            <person name="Alcaraz L.D."/>
            <person name="Aerts A."/>
            <person name="Antal Z."/>
            <person name="Atanasova L."/>
            <person name="Cervantes-Badillo M.G."/>
            <person name="Challacombe J."/>
            <person name="Chertkov O."/>
            <person name="McCluskey K."/>
            <person name="Coulpier F."/>
            <person name="Deshpande N."/>
            <person name="von Doehren H."/>
            <person name="Ebbole D.J."/>
            <person name="Esquivel-Naranjo E.U."/>
            <person name="Fekete E."/>
            <person name="Flipphi M."/>
            <person name="Glaser F."/>
            <person name="Gomez-Rodriguez E.Y."/>
            <person name="Gruber S."/>
            <person name="Han C."/>
            <person name="Henrissat B."/>
            <person name="Hermosa R."/>
            <person name="Hernandez-Onate M."/>
            <person name="Karaffa L."/>
            <person name="Kosti I."/>
            <person name="Le Crom S."/>
            <person name="Lindquist E."/>
            <person name="Lucas S."/>
            <person name="Luebeck M."/>
            <person name="Luebeck P.S."/>
            <person name="Margeot A."/>
            <person name="Metz B."/>
            <person name="Misra M."/>
            <person name="Nevalainen H."/>
            <person name="Omann M."/>
            <person name="Packer N."/>
            <person name="Perrone G."/>
            <person name="Uresti-Rivera E.E."/>
            <person name="Salamov A."/>
            <person name="Schmoll M."/>
            <person name="Seiboth B."/>
            <person name="Shapiro H."/>
            <person name="Sukno S."/>
            <person name="Tamayo-Ramos J.A."/>
            <person name="Tisch D."/>
            <person name="Wiest A."/>
            <person name="Wilkinson H.H."/>
            <person name="Zhang M."/>
            <person name="Coutinho P.M."/>
            <person name="Kenerley C.M."/>
            <person name="Monte E."/>
            <person name="Baker S.E."/>
            <person name="Grigoriev I.V."/>
        </authorList>
    </citation>
    <scope>NUCLEOTIDE SEQUENCE [LARGE SCALE GENOMIC DNA]</scope>
    <source>
        <strain evidence="3">ATCC 20476 / IMI 206040</strain>
    </source>
</reference>
<dbReference type="eggNOG" id="ENOG502S8FX">
    <property type="taxonomic scope" value="Eukaryota"/>
</dbReference>
<dbReference type="GeneID" id="25783677"/>
<evidence type="ECO:0000256" key="1">
    <source>
        <dbReference type="SAM" id="MobiDB-lite"/>
    </source>
</evidence>
<dbReference type="HOGENOM" id="CLU_031555_0_2_1"/>
<dbReference type="AlphaFoldDB" id="G9P4X0"/>
<gene>
    <name evidence="2" type="ORF">TRIATDRAFT_322171</name>
</gene>
<evidence type="ECO:0000313" key="3">
    <source>
        <dbReference type="Proteomes" id="UP000005426"/>
    </source>
</evidence>
<dbReference type="OrthoDB" id="5326346at2759"/>
<dbReference type="KEGG" id="tatv:25783677"/>
<feature type="region of interest" description="Disordered" evidence="1">
    <location>
        <begin position="44"/>
        <end position="66"/>
    </location>
</feature>
<comment type="caution">
    <text evidence="2">The sequence shown here is derived from an EMBL/GenBank/DDBJ whole genome shotgun (WGS) entry which is preliminary data.</text>
</comment>
<name>G9P4X0_HYPAI</name>
<organism evidence="2 3">
    <name type="scientific">Hypocrea atroviridis (strain ATCC 20476 / IMI 206040)</name>
    <name type="common">Trichoderma atroviride</name>
    <dbReference type="NCBI Taxonomy" id="452589"/>
    <lineage>
        <taxon>Eukaryota</taxon>
        <taxon>Fungi</taxon>
        <taxon>Dikarya</taxon>
        <taxon>Ascomycota</taxon>
        <taxon>Pezizomycotina</taxon>
        <taxon>Sordariomycetes</taxon>
        <taxon>Hypocreomycetidae</taxon>
        <taxon>Hypocreales</taxon>
        <taxon>Hypocreaceae</taxon>
        <taxon>Trichoderma</taxon>
    </lineage>
</organism>
<accession>G9P4X0</accession>
<dbReference type="STRING" id="452589.G9P4X0"/>